<evidence type="ECO:0000313" key="4">
    <source>
        <dbReference type="Proteomes" id="UP000298327"/>
    </source>
</evidence>
<dbReference type="OrthoDB" id="2142503at2759"/>
<keyword evidence="4" id="KW-1185">Reference proteome</keyword>
<dbReference type="Proteomes" id="UP000298327">
    <property type="component" value="Unassembled WGS sequence"/>
</dbReference>
<dbReference type="PANTHER" id="PTHR36854">
    <property type="entry name" value="CHROMOSOME 9, WHOLE GENOME SHOTGUN SEQUENCE"/>
    <property type="match status" value="1"/>
</dbReference>
<protein>
    <submittedName>
        <fullName evidence="3">Uncharacterized protein</fullName>
    </submittedName>
</protein>
<name>A0A4Y9Z6K5_9AGAM</name>
<dbReference type="AlphaFoldDB" id="A0A4Y9Z6K5"/>
<keyword evidence="2" id="KW-0472">Membrane</keyword>
<dbReference type="EMBL" id="SEOQ01000105">
    <property type="protein sequence ID" value="TFY70375.1"/>
    <property type="molecule type" value="Genomic_DNA"/>
</dbReference>
<evidence type="ECO:0000256" key="2">
    <source>
        <dbReference type="SAM" id="Phobius"/>
    </source>
</evidence>
<feature type="transmembrane region" description="Helical" evidence="2">
    <location>
        <begin position="94"/>
        <end position="112"/>
    </location>
</feature>
<evidence type="ECO:0000313" key="3">
    <source>
        <dbReference type="EMBL" id="TFY70375.1"/>
    </source>
</evidence>
<proteinExistence type="predicted"/>
<accession>A0A4Y9Z6K5</accession>
<gene>
    <name evidence="3" type="ORF">EVG20_g2628</name>
</gene>
<keyword evidence="2" id="KW-0812">Transmembrane</keyword>
<evidence type="ECO:0000256" key="1">
    <source>
        <dbReference type="SAM" id="MobiDB-lite"/>
    </source>
</evidence>
<feature type="region of interest" description="Disordered" evidence="1">
    <location>
        <begin position="154"/>
        <end position="175"/>
    </location>
</feature>
<dbReference type="PANTHER" id="PTHR36854:SF1">
    <property type="entry name" value="TRANSMEMBRANE PROTEIN"/>
    <property type="match status" value="1"/>
</dbReference>
<reference evidence="3 4" key="1">
    <citation type="submission" date="2019-02" db="EMBL/GenBank/DDBJ databases">
        <title>Genome sequencing of the rare red list fungi Dentipellis fragilis.</title>
        <authorList>
            <person name="Buettner E."/>
            <person name="Kellner H."/>
        </authorList>
    </citation>
    <scope>NUCLEOTIDE SEQUENCE [LARGE SCALE GENOMIC DNA]</scope>
    <source>
        <strain evidence="3 4">DSM 105465</strain>
    </source>
</reference>
<comment type="caution">
    <text evidence="3">The sequence shown here is derived from an EMBL/GenBank/DDBJ whole genome shotgun (WGS) entry which is preliminary data.</text>
</comment>
<sequence>MQAQHPHAWLLCNDLLEPSFLGICFGSNYSILHLDIPDNPSKPCLSCTKQWCLNQNLPICAGASLGDTDPDTATGKEGDVEARCFQRDSPRDQFVVTVFLLTVLGLLLGAGIKGRMVKAGLDPNVPWNAGQKWWQAWSPQRQFRELNLLRQMPGSSRDQAYSTLPTQADAPQNTM</sequence>
<organism evidence="3 4">
    <name type="scientific">Dentipellis fragilis</name>
    <dbReference type="NCBI Taxonomy" id="205917"/>
    <lineage>
        <taxon>Eukaryota</taxon>
        <taxon>Fungi</taxon>
        <taxon>Dikarya</taxon>
        <taxon>Basidiomycota</taxon>
        <taxon>Agaricomycotina</taxon>
        <taxon>Agaricomycetes</taxon>
        <taxon>Russulales</taxon>
        <taxon>Hericiaceae</taxon>
        <taxon>Dentipellis</taxon>
    </lineage>
</organism>
<keyword evidence="2" id="KW-1133">Transmembrane helix</keyword>